<organism evidence="8 9">
    <name type="scientific">Chondrus crispus</name>
    <name type="common">Carrageen Irish moss</name>
    <name type="synonym">Polymorpha crispa</name>
    <dbReference type="NCBI Taxonomy" id="2769"/>
    <lineage>
        <taxon>Eukaryota</taxon>
        <taxon>Rhodophyta</taxon>
        <taxon>Florideophyceae</taxon>
        <taxon>Rhodymeniophycidae</taxon>
        <taxon>Gigartinales</taxon>
        <taxon>Gigartinaceae</taxon>
        <taxon>Chondrus</taxon>
    </lineage>
</organism>
<dbReference type="STRING" id="2769.R7Q9W9"/>
<dbReference type="Gramene" id="CDF35327">
    <property type="protein sequence ID" value="CDF35327"/>
    <property type="gene ID" value="CHC_T00003893001"/>
</dbReference>
<keyword evidence="3 7" id="KW-0507">mRNA processing</keyword>
<dbReference type="Pfam" id="PF03371">
    <property type="entry name" value="PRP38"/>
    <property type="match status" value="1"/>
</dbReference>
<keyword evidence="6 7" id="KW-0539">Nucleus</keyword>
<dbReference type="RefSeq" id="XP_005715146.1">
    <property type="nucleotide sequence ID" value="XM_005715089.1"/>
</dbReference>
<proteinExistence type="inferred from homology"/>
<keyword evidence="4 7" id="KW-0747">Spliceosome</keyword>
<dbReference type="GO" id="GO:0005681">
    <property type="term" value="C:spliceosomal complex"/>
    <property type="evidence" value="ECO:0007669"/>
    <property type="project" value="UniProtKB-KW"/>
</dbReference>
<evidence type="ECO:0000256" key="6">
    <source>
        <dbReference type="ARBA" id="ARBA00023242"/>
    </source>
</evidence>
<accession>R7Q9W9</accession>
<keyword evidence="5 7" id="KW-0508">mRNA splicing</keyword>
<name>R7Q9W9_CHOCR</name>
<dbReference type="KEGG" id="ccp:CHC_T00003893001"/>
<evidence type="ECO:0000256" key="7">
    <source>
        <dbReference type="RuleBase" id="RU367025"/>
    </source>
</evidence>
<comment type="subcellular location">
    <subcellularLocation>
        <location evidence="1 7">Nucleus</location>
    </subcellularLocation>
</comment>
<gene>
    <name evidence="8" type="ORF">CHC_T00003893001</name>
</gene>
<reference evidence="9" key="1">
    <citation type="journal article" date="2013" name="Proc. Natl. Acad. Sci. U.S.A.">
        <title>Genome structure and metabolic features in the red seaweed Chondrus crispus shed light on evolution of the Archaeplastida.</title>
        <authorList>
            <person name="Collen J."/>
            <person name="Porcel B."/>
            <person name="Carre W."/>
            <person name="Ball S.G."/>
            <person name="Chaparro C."/>
            <person name="Tonon T."/>
            <person name="Barbeyron T."/>
            <person name="Michel G."/>
            <person name="Noel B."/>
            <person name="Valentin K."/>
            <person name="Elias M."/>
            <person name="Artiguenave F."/>
            <person name="Arun A."/>
            <person name="Aury J.M."/>
            <person name="Barbosa-Neto J.F."/>
            <person name="Bothwell J.H."/>
            <person name="Bouget F.Y."/>
            <person name="Brillet L."/>
            <person name="Cabello-Hurtado F."/>
            <person name="Capella-Gutierrez S."/>
            <person name="Charrier B."/>
            <person name="Cladiere L."/>
            <person name="Cock J.M."/>
            <person name="Coelho S.M."/>
            <person name="Colleoni C."/>
            <person name="Czjzek M."/>
            <person name="Da Silva C."/>
            <person name="Delage L."/>
            <person name="Denoeud F."/>
            <person name="Deschamps P."/>
            <person name="Dittami S.M."/>
            <person name="Gabaldon T."/>
            <person name="Gachon C.M."/>
            <person name="Groisillier A."/>
            <person name="Herve C."/>
            <person name="Jabbari K."/>
            <person name="Katinka M."/>
            <person name="Kloareg B."/>
            <person name="Kowalczyk N."/>
            <person name="Labadie K."/>
            <person name="Leblanc C."/>
            <person name="Lopez P.J."/>
            <person name="McLachlan D.H."/>
            <person name="Meslet-Cladiere L."/>
            <person name="Moustafa A."/>
            <person name="Nehr Z."/>
            <person name="Nyvall Collen P."/>
            <person name="Panaud O."/>
            <person name="Partensky F."/>
            <person name="Poulain J."/>
            <person name="Rensing S.A."/>
            <person name="Rousvoal S."/>
            <person name="Samson G."/>
            <person name="Symeonidi A."/>
            <person name="Weissenbach J."/>
            <person name="Zambounis A."/>
            <person name="Wincker P."/>
            <person name="Boyen C."/>
        </authorList>
    </citation>
    <scope>NUCLEOTIDE SEQUENCE [LARGE SCALE GENOMIC DNA]</scope>
    <source>
        <strain evidence="9">cv. Stackhouse</strain>
    </source>
</reference>
<evidence type="ECO:0000256" key="5">
    <source>
        <dbReference type="ARBA" id="ARBA00023187"/>
    </source>
</evidence>
<dbReference type="InterPro" id="IPR005037">
    <property type="entry name" value="PRP38"/>
</dbReference>
<evidence type="ECO:0000256" key="3">
    <source>
        <dbReference type="ARBA" id="ARBA00022664"/>
    </source>
</evidence>
<evidence type="ECO:0000256" key="4">
    <source>
        <dbReference type="ARBA" id="ARBA00022728"/>
    </source>
</evidence>
<dbReference type="PhylomeDB" id="R7Q9W9"/>
<keyword evidence="9" id="KW-1185">Reference proteome</keyword>
<comment type="similarity">
    <text evidence="2 7">Belongs to the PRP38 family.</text>
</comment>
<dbReference type="PANTHER" id="PTHR23142">
    <property type="entry name" value="PRE-MRNA-SPLICING FACTOR 38A-RELATED"/>
    <property type="match status" value="1"/>
</dbReference>
<dbReference type="OrthoDB" id="190958at2759"/>
<protein>
    <recommendedName>
        <fullName evidence="7">Pre-mRNA-splicing factor 38</fullName>
    </recommendedName>
</protein>
<sequence length="201" mass="22335">MSTARKDQKLPLIWTTFPDLHSSSWCCPWQPANPFPLRLATDNMANKTDTYALHSRGTDPQNLLEPSLRHSVYLSRFWNESCFGVTLADVVPLAARLDRISAVTAPPTPFLCLLLKLLQLSPQEPEIAVFLMQNDYRYARLLGAFYVRLALPPPARTSRCWHHAAALTAQACRRGELCAAATSTSASARLVGNGRQRGCRA</sequence>
<dbReference type="GO" id="GO:0000398">
    <property type="term" value="P:mRNA splicing, via spliceosome"/>
    <property type="evidence" value="ECO:0007669"/>
    <property type="project" value="UniProtKB-UniRule"/>
</dbReference>
<dbReference type="GeneID" id="17322858"/>
<evidence type="ECO:0000256" key="1">
    <source>
        <dbReference type="ARBA" id="ARBA00004123"/>
    </source>
</evidence>
<evidence type="ECO:0000256" key="2">
    <source>
        <dbReference type="ARBA" id="ARBA00006164"/>
    </source>
</evidence>
<evidence type="ECO:0000313" key="8">
    <source>
        <dbReference type="EMBL" id="CDF35327.1"/>
    </source>
</evidence>
<evidence type="ECO:0000313" key="9">
    <source>
        <dbReference type="Proteomes" id="UP000012073"/>
    </source>
</evidence>
<comment type="function">
    <text evidence="7">Required for pre-mRNA splicing.</text>
</comment>
<dbReference type="Proteomes" id="UP000012073">
    <property type="component" value="Unassembled WGS sequence"/>
</dbReference>
<dbReference type="EMBL" id="HG001727">
    <property type="protein sequence ID" value="CDF35327.1"/>
    <property type="molecule type" value="Genomic_DNA"/>
</dbReference>
<dbReference type="AlphaFoldDB" id="R7Q9W9"/>